<evidence type="ECO:0000313" key="2">
    <source>
        <dbReference type="EMBL" id="OWO97913.1"/>
    </source>
</evidence>
<reference evidence="2 3" key="1">
    <citation type="submission" date="2017-04" db="EMBL/GenBank/DDBJ databases">
        <title>Draft genome sequence of Marssonina coronaria NL1: causal agent of apple blotch.</title>
        <authorList>
            <person name="Cheng Q."/>
        </authorList>
    </citation>
    <scope>NUCLEOTIDE SEQUENCE [LARGE SCALE GENOMIC DNA]</scope>
    <source>
        <strain evidence="2 3">NL1</strain>
    </source>
</reference>
<evidence type="ECO:0000256" key="1">
    <source>
        <dbReference type="SAM" id="Phobius"/>
    </source>
</evidence>
<keyword evidence="1" id="KW-0812">Transmembrane</keyword>
<keyword evidence="3" id="KW-1185">Reference proteome</keyword>
<feature type="transmembrane region" description="Helical" evidence="1">
    <location>
        <begin position="6"/>
        <end position="27"/>
    </location>
</feature>
<keyword evidence="1" id="KW-1133">Transmembrane helix</keyword>
<keyword evidence="1" id="KW-0472">Membrane</keyword>
<feature type="transmembrane region" description="Helical" evidence="1">
    <location>
        <begin position="112"/>
        <end position="131"/>
    </location>
</feature>
<gene>
    <name evidence="2" type="ORF">B2J93_4482</name>
</gene>
<accession>A0A218YU32</accession>
<protein>
    <submittedName>
        <fullName evidence="2">Amino acid permease</fullName>
    </submittedName>
</protein>
<dbReference type="InParanoid" id="A0A218YU32"/>
<dbReference type="AlphaFoldDB" id="A0A218YU32"/>
<dbReference type="EMBL" id="MZNU01000417">
    <property type="protein sequence ID" value="OWO97913.1"/>
    <property type="molecule type" value="Genomic_DNA"/>
</dbReference>
<dbReference type="Proteomes" id="UP000242519">
    <property type="component" value="Unassembled WGS sequence"/>
</dbReference>
<organism evidence="2 3">
    <name type="scientific">Diplocarpon coronariae</name>
    <dbReference type="NCBI Taxonomy" id="2795749"/>
    <lineage>
        <taxon>Eukaryota</taxon>
        <taxon>Fungi</taxon>
        <taxon>Dikarya</taxon>
        <taxon>Ascomycota</taxon>
        <taxon>Pezizomycotina</taxon>
        <taxon>Leotiomycetes</taxon>
        <taxon>Helotiales</taxon>
        <taxon>Drepanopezizaceae</taxon>
        <taxon>Diplocarpon</taxon>
    </lineage>
</organism>
<feature type="transmembrane region" description="Helical" evidence="1">
    <location>
        <begin position="77"/>
        <end position="100"/>
    </location>
</feature>
<comment type="caution">
    <text evidence="2">The sequence shown here is derived from an EMBL/GenBank/DDBJ whole genome shotgun (WGS) entry which is preliminary data.</text>
</comment>
<sequence>MGSLHVSPGWSITLSAVILTFGTTVHLSDQRRIHRCLQRCWISRGVGNPRDVHHVLHVPDPPAASQRTDAAPSLGSAGILINVGAACFLLVDWIVVFFPIDKNMTATTTNWNVVMYRGTVAFAVTYCFVVGRKQYRAPVDLVKRHPQDGLAR</sequence>
<proteinExistence type="predicted"/>
<dbReference type="STRING" id="503106.A0A218YU32"/>
<name>A0A218YU32_9HELO</name>
<evidence type="ECO:0000313" key="3">
    <source>
        <dbReference type="Proteomes" id="UP000242519"/>
    </source>
</evidence>
<dbReference type="OrthoDB" id="3257095at2759"/>